<keyword evidence="10" id="KW-0443">Lipid metabolism</keyword>
<dbReference type="SUPFAM" id="SSF111331">
    <property type="entry name" value="NAD kinase/diacylglycerol kinase-like"/>
    <property type="match status" value="1"/>
</dbReference>
<keyword evidence="3" id="KW-0444">Lipid biosynthesis</keyword>
<gene>
    <name evidence="14" type="ORF">ETU37_15830</name>
</gene>
<evidence type="ECO:0000256" key="2">
    <source>
        <dbReference type="ARBA" id="ARBA00005983"/>
    </source>
</evidence>
<comment type="caution">
    <text evidence="14">The sequence shown here is derived from an EMBL/GenBank/DDBJ whole genome shotgun (WGS) entry which is preliminary data.</text>
</comment>
<dbReference type="GO" id="GO:0016301">
    <property type="term" value="F:kinase activity"/>
    <property type="evidence" value="ECO:0007669"/>
    <property type="project" value="UniProtKB-KW"/>
</dbReference>
<organism evidence="14 15">
    <name type="scientific">Nocardioides iriomotensis</name>
    <dbReference type="NCBI Taxonomy" id="715784"/>
    <lineage>
        <taxon>Bacteria</taxon>
        <taxon>Bacillati</taxon>
        <taxon>Actinomycetota</taxon>
        <taxon>Actinomycetes</taxon>
        <taxon>Propionibacteriales</taxon>
        <taxon>Nocardioidaceae</taxon>
        <taxon>Nocardioides</taxon>
    </lineage>
</organism>
<dbReference type="AlphaFoldDB" id="A0A4Q5IXN0"/>
<dbReference type="Pfam" id="PF00781">
    <property type="entry name" value="DAGK_cat"/>
    <property type="match status" value="1"/>
</dbReference>
<keyword evidence="15" id="KW-1185">Reference proteome</keyword>
<dbReference type="InterPro" id="IPR050187">
    <property type="entry name" value="Lipid_Phosphate_FormReg"/>
</dbReference>
<sequence length="324" mass="33448">MRNAAEARSAAVVVNTGARRGARAYDEAMTQLDAEGVPVLSAHTVESGGQLAEVLDRVVADGPDLLVVGGGDGTVACAAARVAGTSMTLGVLPLGTANDFARTLGLPPDVASACSTLASGSVVDVDLGRLDGRAYLNVASAGLSVGVTEALSPRLKRRLGPVAYPVATLRAYRRHAPFAARLTFPEGDHEALELDDLLQVAVGNGRHYGGGNAVSPTAGIDDHLLDVSVIVRGRLREHVSIARLLKDGSFVDHDRVVHLTTRAVRLETDRPMPVNLDGEVAGSTPGTFTVDRNALHVVVPAGSTAAVLDGTRASVLEDRGSGLP</sequence>
<keyword evidence="4" id="KW-0808">Transferase</keyword>
<dbReference type="GO" id="GO:0005886">
    <property type="term" value="C:plasma membrane"/>
    <property type="evidence" value="ECO:0007669"/>
    <property type="project" value="TreeGrafter"/>
</dbReference>
<accession>A0A4Q5IXN0</accession>
<dbReference type="GO" id="GO:0008654">
    <property type="term" value="P:phospholipid biosynthetic process"/>
    <property type="evidence" value="ECO:0007669"/>
    <property type="project" value="UniProtKB-KW"/>
</dbReference>
<evidence type="ECO:0000259" key="13">
    <source>
        <dbReference type="PROSITE" id="PS50146"/>
    </source>
</evidence>
<dbReference type="SMART" id="SM00046">
    <property type="entry name" value="DAGKc"/>
    <property type="match status" value="1"/>
</dbReference>
<dbReference type="InterPro" id="IPR005218">
    <property type="entry name" value="Diacylglycerol/lipid_kinase"/>
</dbReference>
<evidence type="ECO:0000256" key="7">
    <source>
        <dbReference type="ARBA" id="ARBA00022777"/>
    </source>
</evidence>
<evidence type="ECO:0000313" key="14">
    <source>
        <dbReference type="EMBL" id="RYU10723.1"/>
    </source>
</evidence>
<evidence type="ECO:0000256" key="10">
    <source>
        <dbReference type="ARBA" id="ARBA00023098"/>
    </source>
</evidence>
<protein>
    <submittedName>
        <fullName evidence="14">Lipid kinase</fullName>
    </submittedName>
</protein>
<keyword evidence="11" id="KW-0594">Phospholipid biosynthesis</keyword>
<reference evidence="14 15" key="1">
    <citation type="submission" date="2019-01" db="EMBL/GenBank/DDBJ databases">
        <title>Nocardioides guangzhouensis sp. nov., an actinobacterium isolated from soil.</title>
        <authorList>
            <person name="Fu Y."/>
            <person name="Cai Y."/>
            <person name="Lin Z."/>
            <person name="Chen P."/>
        </authorList>
    </citation>
    <scope>NUCLEOTIDE SEQUENCE [LARGE SCALE GENOMIC DNA]</scope>
    <source>
        <strain evidence="14 15">NBRC 105384</strain>
    </source>
</reference>
<dbReference type="OrthoDB" id="142078at2"/>
<evidence type="ECO:0000313" key="15">
    <source>
        <dbReference type="Proteomes" id="UP000291189"/>
    </source>
</evidence>
<name>A0A4Q5IXN0_9ACTN</name>
<dbReference type="InterPro" id="IPR016064">
    <property type="entry name" value="NAD/diacylglycerol_kinase_sf"/>
</dbReference>
<dbReference type="PROSITE" id="PS50146">
    <property type="entry name" value="DAGK"/>
    <property type="match status" value="1"/>
</dbReference>
<keyword evidence="12" id="KW-1208">Phospholipid metabolism</keyword>
<dbReference type="Proteomes" id="UP000291189">
    <property type="component" value="Unassembled WGS sequence"/>
</dbReference>
<dbReference type="Pfam" id="PF19279">
    <property type="entry name" value="YegS_C"/>
    <property type="match status" value="1"/>
</dbReference>
<evidence type="ECO:0000256" key="1">
    <source>
        <dbReference type="ARBA" id="ARBA00001946"/>
    </source>
</evidence>
<evidence type="ECO:0000256" key="3">
    <source>
        <dbReference type="ARBA" id="ARBA00022516"/>
    </source>
</evidence>
<evidence type="ECO:0000256" key="4">
    <source>
        <dbReference type="ARBA" id="ARBA00022679"/>
    </source>
</evidence>
<evidence type="ECO:0000256" key="11">
    <source>
        <dbReference type="ARBA" id="ARBA00023209"/>
    </source>
</evidence>
<dbReference type="NCBIfam" id="TIGR00147">
    <property type="entry name" value="YegS/Rv2252/BmrU family lipid kinase"/>
    <property type="match status" value="1"/>
</dbReference>
<dbReference type="InterPro" id="IPR045540">
    <property type="entry name" value="YegS/DAGK_C"/>
</dbReference>
<feature type="domain" description="DAGKc" evidence="13">
    <location>
        <begin position="5"/>
        <end position="134"/>
    </location>
</feature>
<evidence type="ECO:0000256" key="9">
    <source>
        <dbReference type="ARBA" id="ARBA00022842"/>
    </source>
</evidence>
<keyword evidence="6" id="KW-0547">Nucleotide-binding</keyword>
<dbReference type="NCBIfam" id="NF009604">
    <property type="entry name" value="PRK13057.1"/>
    <property type="match status" value="1"/>
</dbReference>
<evidence type="ECO:0000256" key="5">
    <source>
        <dbReference type="ARBA" id="ARBA00022723"/>
    </source>
</evidence>
<dbReference type="RefSeq" id="WP_129988314.1">
    <property type="nucleotide sequence ID" value="NZ_SDPU01000028.1"/>
</dbReference>
<keyword evidence="5" id="KW-0479">Metal-binding</keyword>
<dbReference type="InterPro" id="IPR017438">
    <property type="entry name" value="ATP-NAD_kinase_N"/>
</dbReference>
<proteinExistence type="inferred from homology"/>
<comment type="cofactor">
    <cofactor evidence="1">
        <name>Mg(2+)</name>
        <dbReference type="ChEBI" id="CHEBI:18420"/>
    </cofactor>
</comment>
<dbReference type="Gene3D" id="2.60.200.40">
    <property type="match status" value="1"/>
</dbReference>
<dbReference type="GO" id="GO:0005524">
    <property type="term" value="F:ATP binding"/>
    <property type="evidence" value="ECO:0007669"/>
    <property type="project" value="UniProtKB-KW"/>
</dbReference>
<keyword evidence="9" id="KW-0460">Magnesium</keyword>
<dbReference type="Gene3D" id="3.40.50.10330">
    <property type="entry name" value="Probable inorganic polyphosphate/atp-NAD kinase, domain 1"/>
    <property type="match status" value="1"/>
</dbReference>
<dbReference type="GO" id="GO:0046872">
    <property type="term" value="F:metal ion binding"/>
    <property type="evidence" value="ECO:0007669"/>
    <property type="project" value="UniProtKB-KW"/>
</dbReference>
<keyword evidence="8" id="KW-0067">ATP-binding</keyword>
<dbReference type="EMBL" id="SDPU01000028">
    <property type="protein sequence ID" value="RYU10723.1"/>
    <property type="molecule type" value="Genomic_DNA"/>
</dbReference>
<evidence type="ECO:0000256" key="12">
    <source>
        <dbReference type="ARBA" id="ARBA00023264"/>
    </source>
</evidence>
<dbReference type="InterPro" id="IPR001206">
    <property type="entry name" value="Diacylglycerol_kinase_cat_dom"/>
</dbReference>
<comment type="similarity">
    <text evidence="2">Belongs to the diacylglycerol/lipid kinase family.</text>
</comment>
<dbReference type="PANTHER" id="PTHR12358:SF106">
    <property type="entry name" value="LIPID KINASE YEGS"/>
    <property type="match status" value="1"/>
</dbReference>
<evidence type="ECO:0000256" key="8">
    <source>
        <dbReference type="ARBA" id="ARBA00022840"/>
    </source>
</evidence>
<keyword evidence="7 14" id="KW-0418">Kinase</keyword>
<dbReference type="PANTHER" id="PTHR12358">
    <property type="entry name" value="SPHINGOSINE KINASE"/>
    <property type="match status" value="1"/>
</dbReference>
<evidence type="ECO:0000256" key="6">
    <source>
        <dbReference type="ARBA" id="ARBA00022741"/>
    </source>
</evidence>